<reference evidence="1 2" key="1">
    <citation type="submission" date="2013-11" db="EMBL/GenBank/DDBJ databases">
        <title>Draft genome of the bovine lungworm Dictyocaulus viviparus.</title>
        <authorList>
            <person name="Mitreva M."/>
        </authorList>
    </citation>
    <scope>NUCLEOTIDE SEQUENCE [LARGE SCALE GENOMIC DNA]</scope>
    <source>
        <strain evidence="1 2">HannoverDv2000</strain>
    </source>
</reference>
<accession>A0A0D8Y060</accession>
<reference evidence="2" key="2">
    <citation type="journal article" date="2016" name="Sci. Rep.">
        <title>Dictyocaulus viviparus genome, variome and transcriptome elucidate lungworm biology and support future intervention.</title>
        <authorList>
            <person name="McNulty S.N."/>
            <person name="Strube C."/>
            <person name="Rosa B.A."/>
            <person name="Martin J.C."/>
            <person name="Tyagi R."/>
            <person name="Choi Y.J."/>
            <person name="Wang Q."/>
            <person name="Hallsworth Pepin K."/>
            <person name="Zhang X."/>
            <person name="Ozersky P."/>
            <person name="Wilson R.K."/>
            <person name="Sternberg P.W."/>
            <person name="Gasser R.B."/>
            <person name="Mitreva M."/>
        </authorList>
    </citation>
    <scope>NUCLEOTIDE SEQUENCE [LARGE SCALE GENOMIC DNA]</scope>
    <source>
        <strain evidence="2">HannoverDv2000</strain>
    </source>
</reference>
<evidence type="ECO:0000313" key="2">
    <source>
        <dbReference type="Proteomes" id="UP000053766"/>
    </source>
</evidence>
<organism evidence="1 2">
    <name type="scientific">Dictyocaulus viviparus</name>
    <name type="common">Bovine lungworm</name>
    <dbReference type="NCBI Taxonomy" id="29172"/>
    <lineage>
        <taxon>Eukaryota</taxon>
        <taxon>Metazoa</taxon>
        <taxon>Ecdysozoa</taxon>
        <taxon>Nematoda</taxon>
        <taxon>Chromadorea</taxon>
        <taxon>Rhabditida</taxon>
        <taxon>Rhabditina</taxon>
        <taxon>Rhabditomorpha</taxon>
        <taxon>Strongyloidea</taxon>
        <taxon>Metastrongylidae</taxon>
        <taxon>Dictyocaulus</taxon>
    </lineage>
</organism>
<proteinExistence type="predicted"/>
<dbReference type="Proteomes" id="UP000053766">
    <property type="component" value="Unassembled WGS sequence"/>
</dbReference>
<evidence type="ECO:0000313" key="1">
    <source>
        <dbReference type="EMBL" id="KJH49414.1"/>
    </source>
</evidence>
<dbReference type="EMBL" id="KN716235">
    <property type="protein sequence ID" value="KJH49414.1"/>
    <property type="molecule type" value="Genomic_DNA"/>
</dbReference>
<name>A0A0D8Y060_DICVI</name>
<keyword evidence="2" id="KW-1185">Reference proteome</keyword>
<protein>
    <submittedName>
        <fullName evidence="1">Uncharacterized protein</fullName>
    </submittedName>
</protein>
<gene>
    <name evidence="1" type="ORF">DICVIV_04429</name>
</gene>
<dbReference type="AlphaFoldDB" id="A0A0D8Y060"/>
<sequence length="116" mass="13368">MAYLIVDDIHNQVPPLYVNSLNDKVQLMHTNASIQLSNHPQRQHLRNFKLNADAMQISRESKGYDTDQKSHVPHRMFIENEEVIRLGSKHYLISEQDSELSMADKNLIANGAREKS</sequence>